<dbReference type="FunCoup" id="D8TC15">
    <property type="interactions" value="152"/>
</dbReference>
<dbReference type="OMA" id="CEVEQKM"/>
<dbReference type="InterPro" id="IPR003349">
    <property type="entry name" value="JmjN"/>
</dbReference>
<evidence type="ECO:0000259" key="3">
    <source>
        <dbReference type="PROSITE" id="PS51183"/>
    </source>
</evidence>
<reference evidence="5 6" key="1">
    <citation type="journal article" date="2011" name="Science">
        <title>The Selaginella genome identifies genetic changes associated with the evolution of vascular plants.</title>
        <authorList>
            <person name="Banks J.A."/>
            <person name="Nishiyama T."/>
            <person name="Hasebe M."/>
            <person name="Bowman J.L."/>
            <person name="Gribskov M."/>
            <person name="dePamphilis C."/>
            <person name="Albert V.A."/>
            <person name="Aono N."/>
            <person name="Aoyama T."/>
            <person name="Ambrose B.A."/>
            <person name="Ashton N.W."/>
            <person name="Axtell M.J."/>
            <person name="Barker E."/>
            <person name="Barker M.S."/>
            <person name="Bennetzen J.L."/>
            <person name="Bonawitz N.D."/>
            <person name="Chapple C."/>
            <person name="Cheng C."/>
            <person name="Correa L.G."/>
            <person name="Dacre M."/>
            <person name="DeBarry J."/>
            <person name="Dreyer I."/>
            <person name="Elias M."/>
            <person name="Engstrom E.M."/>
            <person name="Estelle M."/>
            <person name="Feng L."/>
            <person name="Finet C."/>
            <person name="Floyd S.K."/>
            <person name="Frommer W.B."/>
            <person name="Fujita T."/>
            <person name="Gramzow L."/>
            <person name="Gutensohn M."/>
            <person name="Harholt J."/>
            <person name="Hattori M."/>
            <person name="Heyl A."/>
            <person name="Hirai T."/>
            <person name="Hiwatashi Y."/>
            <person name="Ishikawa M."/>
            <person name="Iwata M."/>
            <person name="Karol K.G."/>
            <person name="Koehler B."/>
            <person name="Kolukisaoglu U."/>
            <person name="Kubo M."/>
            <person name="Kurata T."/>
            <person name="Lalonde S."/>
            <person name="Li K."/>
            <person name="Li Y."/>
            <person name="Litt A."/>
            <person name="Lyons E."/>
            <person name="Manning G."/>
            <person name="Maruyama T."/>
            <person name="Michael T.P."/>
            <person name="Mikami K."/>
            <person name="Miyazaki S."/>
            <person name="Morinaga S."/>
            <person name="Murata T."/>
            <person name="Mueller-Roeber B."/>
            <person name="Nelson D.R."/>
            <person name="Obara M."/>
            <person name="Oguri Y."/>
            <person name="Olmstead R.G."/>
            <person name="Onodera N."/>
            <person name="Petersen B.L."/>
            <person name="Pils B."/>
            <person name="Prigge M."/>
            <person name="Rensing S.A."/>
            <person name="Riano-Pachon D.M."/>
            <person name="Roberts A.W."/>
            <person name="Sato Y."/>
            <person name="Scheller H.V."/>
            <person name="Schulz B."/>
            <person name="Schulz C."/>
            <person name="Shakirov E.V."/>
            <person name="Shibagaki N."/>
            <person name="Shinohara N."/>
            <person name="Shippen D.E."/>
            <person name="Soerensen I."/>
            <person name="Sotooka R."/>
            <person name="Sugimoto N."/>
            <person name="Sugita M."/>
            <person name="Sumikawa N."/>
            <person name="Tanurdzic M."/>
            <person name="Theissen G."/>
            <person name="Ulvskov P."/>
            <person name="Wakazuki S."/>
            <person name="Weng J.K."/>
            <person name="Willats W.W."/>
            <person name="Wipf D."/>
            <person name="Wolf P.G."/>
            <person name="Yang L."/>
            <person name="Zimmer A.D."/>
            <person name="Zhu Q."/>
            <person name="Mitros T."/>
            <person name="Hellsten U."/>
            <person name="Loque D."/>
            <person name="Otillar R."/>
            <person name="Salamov A."/>
            <person name="Schmutz J."/>
            <person name="Shapiro H."/>
            <person name="Lindquist E."/>
            <person name="Lucas S."/>
            <person name="Rokhsar D."/>
            <person name="Grigoriev I.V."/>
        </authorList>
    </citation>
    <scope>NUCLEOTIDE SEQUENCE [LARGE SCALE GENOMIC DNA]</scope>
</reference>
<dbReference type="GO" id="GO:0010468">
    <property type="term" value="P:regulation of gene expression"/>
    <property type="evidence" value="ECO:0000318"/>
    <property type="project" value="GO_Central"/>
</dbReference>
<dbReference type="PANTHER" id="PTHR10694">
    <property type="entry name" value="LYSINE-SPECIFIC DEMETHYLASE"/>
    <property type="match status" value="1"/>
</dbReference>
<keyword evidence="1" id="KW-0479">Metal-binding</keyword>
<dbReference type="PROSITE" id="PS51184">
    <property type="entry name" value="JMJC"/>
    <property type="match status" value="1"/>
</dbReference>
<dbReference type="Gene3D" id="2.60.120.650">
    <property type="entry name" value="Cupin"/>
    <property type="match status" value="1"/>
</dbReference>
<dbReference type="InterPro" id="IPR004198">
    <property type="entry name" value="Znf_C5HC2"/>
</dbReference>
<dbReference type="GO" id="GO:0141052">
    <property type="term" value="F:histone H3 demethylase activity"/>
    <property type="evidence" value="ECO:0007669"/>
    <property type="project" value="UniProtKB-ARBA"/>
</dbReference>
<evidence type="ECO:0000256" key="2">
    <source>
        <dbReference type="ARBA" id="ARBA00023004"/>
    </source>
</evidence>
<keyword evidence="2" id="KW-0408">Iron</keyword>
<dbReference type="KEGG" id="smo:SELMODRAFT_136634"/>
<gene>
    <name evidence="5" type="ORF">SELMODRAFT_136634</name>
</gene>
<dbReference type="PROSITE" id="PS51183">
    <property type="entry name" value="JMJN"/>
    <property type="match status" value="1"/>
</dbReference>
<dbReference type="SUPFAM" id="SSF51197">
    <property type="entry name" value="Clavaminate synthase-like"/>
    <property type="match status" value="1"/>
</dbReference>
<evidence type="ECO:0000313" key="5">
    <source>
        <dbReference type="EMBL" id="EFJ05796.1"/>
    </source>
</evidence>
<evidence type="ECO:0008006" key="7">
    <source>
        <dbReference type="Google" id="ProtNLM"/>
    </source>
</evidence>
<proteinExistence type="predicted"/>
<dbReference type="Pfam" id="PF02375">
    <property type="entry name" value="JmjN"/>
    <property type="match status" value="1"/>
</dbReference>
<dbReference type="GO" id="GO:0006338">
    <property type="term" value="P:chromatin remodeling"/>
    <property type="evidence" value="ECO:0000318"/>
    <property type="project" value="GO_Central"/>
</dbReference>
<dbReference type="GO" id="GO:0032452">
    <property type="term" value="F:histone demethylase activity"/>
    <property type="evidence" value="ECO:0000318"/>
    <property type="project" value="GO_Central"/>
</dbReference>
<dbReference type="GO" id="GO:0005634">
    <property type="term" value="C:nucleus"/>
    <property type="evidence" value="ECO:0000318"/>
    <property type="project" value="GO_Central"/>
</dbReference>
<dbReference type="AlphaFoldDB" id="D8TC15"/>
<organism evidence="6">
    <name type="scientific">Selaginella moellendorffii</name>
    <name type="common">Spikemoss</name>
    <dbReference type="NCBI Taxonomy" id="88036"/>
    <lineage>
        <taxon>Eukaryota</taxon>
        <taxon>Viridiplantae</taxon>
        <taxon>Streptophyta</taxon>
        <taxon>Embryophyta</taxon>
        <taxon>Tracheophyta</taxon>
        <taxon>Lycopodiopsida</taxon>
        <taxon>Selaginellales</taxon>
        <taxon>Selaginellaceae</taxon>
        <taxon>Selaginella</taxon>
    </lineage>
</organism>
<dbReference type="Proteomes" id="UP000001514">
    <property type="component" value="Unassembled WGS sequence"/>
</dbReference>
<protein>
    <recommendedName>
        <fullName evidence="7">JmjC domain-containing protein</fullName>
    </recommendedName>
</protein>
<dbReference type="InParanoid" id="D8TC15"/>
<dbReference type="SMART" id="SM00545">
    <property type="entry name" value="JmjN"/>
    <property type="match status" value="1"/>
</dbReference>
<accession>D8TC15</accession>
<dbReference type="PANTHER" id="PTHR10694:SF33">
    <property type="entry name" value="LYSINE-SPECIFIC DEMETHYLASE 5"/>
    <property type="match status" value="1"/>
</dbReference>
<name>D8TC15_SELML</name>
<dbReference type="SMART" id="SM00558">
    <property type="entry name" value="JmjC"/>
    <property type="match status" value="1"/>
</dbReference>
<dbReference type="GO" id="GO:0000785">
    <property type="term" value="C:chromatin"/>
    <property type="evidence" value="ECO:0000318"/>
    <property type="project" value="GO_Central"/>
</dbReference>
<evidence type="ECO:0000256" key="1">
    <source>
        <dbReference type="ARBA" id="ARBA00022723"/>
    </source>
</evidence>
<dbReference type="Gramene" id="EFJ05796">
    <property type="protein sequence ID" value="EFJ05796"/>
    <property type="gene ID" value="SELMODRAFT_136634"/>
</dbReference>
<dbReference type="EMBL" id="GL377714">
    <property type="protein sequence ID" value="EFJ05796.1"/>
    <property type="molecule type" value="Genomic_DNA"/>
</dbReference>
<dbReference type="Pfam" id="PF02373">
    <property type="entry name" value="JmjC"/>
    <property type="match status" value="1"/>
</dbReference>
<dbReference type="STRING" id="88036.D8TC15"/>
<feature type="domain" description="JmjC" evidence="4">
    <location>
        <begin position="207"/>
        <end position="377"/>
    </location>
</feature>
<dbReference type="Pfam" id="PF02928">
    <property type="entry name" value="zf-C5HC2"/>
    <property type="match status" value="1"/>
</dbReference>
<evidence type="ECO:0000313" key="6">
    <source>
        <dbReference type="Proteomes" id="UP000001514"/>
    </source>
</evidence>
<dbReference type="InterPro" id="IPR003347">
    <property type="entry name" value="JmjC_dom"/>
</dbReference>
<dbReference type="HOGENOM" id="CLU_016978_1_0_1"/>
<feature type="domain" description="JmjN" evidence="3">
    <location>
        <begin position="59"/>
        <end position="100"/>
    </location>
</feature>
<dbReference type="eggNOG" id="KOG1246">
    <property type="taxonomic scope" value="Eukaryota"/>
</dbReference>
<dbReference type="OrthoDB" id="1678912at2759"/>
<dbReference type="GO" id="GO:0046872">
    <property type="term" value="F:metal ion binding"/>
    <property type="evidence" value="ECO:0007669"/>
    <property type="project" value="UniProtKB-KW"/>
</dbReference>
<evidence type="ECO:0000259" key="4">
    <source>
        <dbReference type="PROSITE" id="PS51184"/>
    </source>
</evidence>
<sequence>IMARSGGDALKIQENVFRGHRERVFDGNWPPLEHGGEHESVKADRFGGDVSWISQIPQCVVFTPSIDEFKDPLAYISSISPLASKYGICKIIPPILPSVPAGRVLMKEKSGFKFSTRVQPMSLSDWDSDNNKVTFLTSAQRYTFSEFEKMANKFHSRRFSTAAIQPPLFVEAEFWKEMLAGKSDHIQYASDVDGSAFSSSPADPLASSNWNLKIVSSLPKSILRLLETIIPGVTEPMLYIGMLFSMFAWHVEDHYLYSINYHHCGAPKTWYGVPGEAAQRFESVVKEEIYAEKLLSEHGQGAAYDLLIGKTTMFPPNILVKHGVPVYKAVQAPGEYVLTFPRSYHAGFSHGFNCGEAVNFAMADWFPFGAAACRRYSLLNRMPLLPHEELLWREAQGLDASDNEKKQNAESLMQMPVKSAFVQLMAFQHKVRWLLKERGAAIYTSLAAPINIPCSLCKHMCYVSFLTCKCFPEPTCLNHAQEMRKCQCGKERQVFLHRDIKKMDAVALRFQTVVSPLPVVDDGMVFDSALLEEDFLDGEEYSGYVPFDNIDAPDLESPIIFGSSVVTTNSDADADAKKSVDTCVNKAPVSAKSFDCFVLI</sequence>
<feature type="non-terminal residue" evidence="5">
    <location>
        <position position="1"/>
    </location>
</feature>
<keyword evidence="6" id="KW-1185">Reference proteome</keyword>